<feature type="compositionally biased region" description="Polar residues" evidence="8">
    <location>
        <begin position="102"/>
        <end position="113"/>
    </location>
</feature>
<evidence type="ECO:0000259" key="9">
    <source>
        <dbReference type="Pfam" id="PF17814"/>
    </source>
</evidence>
<proteinExistence type="predicted"/>
<dbReference type="InterPro" id="IPR054532">
    <property type="entry name" value="TPL_SMU1_LisH-like"/>
</dbReference>
<keyword evidence="4 7" id="KW-0853">WD repeat</keyword>
<evidence type="ECO:0000256" key="5">
    <source>
        <dbReference type="ARBA" id="ARBA00022737"/>
    </source>
</evidence>
<evidence type="ECO:0000256" key="6">
    <source>
        <dbReference type="ARBA" id="ARBA00023128"/>
    </source>
</evidence>
<keyword evidence="5" id="KW-0677">Repeat</keyword>
<dbReference type="PROSITE" id="PS00678">
    <property type="entry name" value="WD_REPEATS_1"/>
    <property type="match status" value="1"/>
</dbReference>
<dbReference type="InterPro" id="IPR019775">
    <property type="entry name" value="WD40_repeat_CS"/>
</dbReference>
<dbReference type="PROSITE" id="PS50896">
    <property type="entry name" value="LISH"/>
    <property type="match status" value="1"/>
</dbReference>
<comment type="subcellular location">
    <subcellularLocation>
        <location evidence="2">Cytoplasm</location>
    </subcellularLocation>
    <subcellularLocation>
        <location evidence="1">Mitochondrion</location>
    </subcellularLocation>
</comment>
<feature type="repeat" description="WD" evidence="7">
    <location>
        <begin position="348"/>
        <end position="379"/>
    </location>
</feature>
<dbReference type="PRINTS" id="PR00320">
    <property type="entry name" value="GPROTEINBRPT"/>
</dbReference>
<feature type="domain" description="TPL/SMU1 LisH-like dimerisation" evidence="9">
    <location>
        <begin position="130"/>
        <end position="158"/>
    </location>
</feature>
<dbReference type="GO" id="GO:0034657">
    <property type="term" value="C:GID complex"/>
    <property type="evidence" value="ECO:0007669"/>
    <property type="project" value="TreeGrafter"/>
</dbReference>
<dbReference type="PROSITE" id="PS50294">
    <property type="entry name" value="WD_REPEATS_REGION"/>
    <property type="match status" value="2"/>
</dbReference>
<dbReference type="InterPro" id="IPR020472">
    <property type="entry name" value="WD40_PAC1"/>
</dbReference>
<reference evidence="10" key="1">
    <citation type="submission" date="2020-11" db="EMBL/GenBank/DDBJ databases">
        <authorList>
            <person name="Tran Van P."/>
        </authorList>
    </citation>
    <scope>NUCLEOTIDE SEQUENCE</scope>
</reference>
<protein>
    <recommendedName>
        <fullName evidence="9">TPL/SMU1 LisH-like dimerisation domain-containing protein</fullName>
    </recommendedName>
</protein>
<sequence length="628" mass="69673">MTSLSKHCSAVAKVGGALCNVSGKNWVHTIISSETLVCSQKFHHGDPLASLASSGKSDDGAPPPHKRSRIEDATMQQAANGCMQRNGVSEDHSTTSSSSQQNGTDASSENNAINGGPNGDIPKTIDKTNQDIVRLIGQHLKTIGLNRTAEVLMQESGCRLDHPAAAKFRQHVMDGDWSKHDTLRVHELSSYMMCSGRDELMTRAGWEGKGLKSRTSLMDKLQEFLPPSIMLPPRRLHTLLCQAVEHQKHRCPYHNTRSDEEGLEDLPLLVDHYCTNAKFPNQISIEVFVCRDQFPCETIQTLNDHCDEVWFCRFSPDGLKLATGSKDTTVGIWDVDPDTLTCTHRKTLEGHSYGVAYIAWSPDSSHLIACGPEDCPELWIWNVESDELRVKVSHSPEDSLTSCSWNKDGKKFVTGGIRGQFYQCDLEGNVLDSWEGVRVNCLWCRSDGKTVLAADTHHRVRAYNFEELSDSNILQEDHPVMAFSVNKEDRLALLNVATQGVHLWDLQDKCLVRKFQGVTQGHFTIHSCFGGVNQNFVASGSEDNKVYVWHIKRELPIATLSGHTRTVNCVAWNPVYHQMLASVSDDCTIRIWGPVNKHRNQKSKSGHGGDSSSSSSSSNGSVWHDMGS</sequence>
<evidence type="ECO:0000313" key="10">
    <source>
        <dbReference type="EMBL" id="CAD7402619.1"/>
    </source>
</evidence>
<feature type="region of interest" description="Disordered" evidence="8">
    <location>
        <begin position="84"/>
        <end position="125"/>
    </location>
</feature>
<dbReference type="GO" id="GO:0043161">
    <property type="term" value="P:proteasome-mediated ubiquitin-dependent protein catabolic process"/>
    <property type="evidence" value="ECO:0007669"/>
    <property type="project" value="TreeGrafter"/>
</dbReference>
<feature type="compositionally biased region" description="Low complexity" evidence="8">
    <location>
        <begin position="610"/>
        <end position="621"/>
    </location>
</feature>
<evidence type="ECO:0000256" key="7">
    <source>
        <dbReference type="PROSITE-ProRule" id="PRU00221"/>
    </source>
</evidence>
<feature type="repeat" description="WD" evidence="7">
    <location>
        <begin position="560"/>
        <end position="592"/>
    </location>
</feature>
<feature type="repeat" description="WD" evidence="7">
    <location>
        <begin position="302"/>
        <end position="343"/>
    </location>
</feature>
<dbReference type="PANTHER" id="PTHR22838:SF0">
    <property type="entry name" value="WD REPEAT-CONTAINING PROTEIN 26"/>
    <property type="match status" value="1"/>
</dbReference>
<dbReference type="FunFam" id="2.130.10.10:FF:000087">
    <property type="entry name" value="WD repeat-containing protein 26 homolog"/>
    <property type="match status" value="1"/>
</dbReference>
<accession>A0A7R9GZL3</accession>
<evidence type="ECO:0000256" key="4">
    <source>
        <dbReference type="ARBA" id="ARBA00022574"/>
    </source>
</evidence>
<dbReference type="Pfam" id="PF00400">
    <property type="entry name" value="WD40"/>
    <property type="match status" value="4"/>
</dbReference>
<name>A0A7R9GZL3_TIMCR</name>
<dbReference type="SMART" id="SM00320">
    <property type="entry name" value="WD40"/>
    <property type="match status" value="6"/>
</dbReference>
<dbReference type="PANTHER" id="PTHR22838">
    <property type="entry name" value="WD REPEAT PROTEIN 26-RELATED"/>
    <property type="match status" value="1"/>
</dbReference>
<dbReference type="InterPro" id="IPR051350">
    <property type="entry name" value="WD_repeat-ST_regulator"/>
</dbReference>
<dbReference type="SUPFAM" id="SSF50978">
    <property type="entry name" value="WD40 repeat-like"/>
    <property type="match status" value="1"/>
</dbReference>
<keyword evidence="3" id="KW-0963">Cytoplasm</keyword>
<evidence type="ECO:0000256" key="2">
    <source>
        <dbReference type="ARBA" id="ARBA00004496"/>
    </source>
</evidence>
<dbReference type="Gene3D" id="2.130.10.10">
    <property type="entry name" value="YVTN repeat-like/Quinoprotein amine dehydrogenase"/>
    <property type="match status" value="2"/>
</dbReference>
<dbReference type="InterPro" id="IPR001680">
    <property type="entry name" value="WD40_rpt"/>
</dbReference>
<gene>
    <name evidence="10" type="ORF">TCEB3V08_LOCUS6583</name>
</gene>
<organism evidence="10">
    <name type="scientific">Timema cristinae</name>
    <name type="common">Walking stick</name>
    <dbReference type="NCBI Taxonomy" id="61476"/>
    <lineage>
        <taxon>Eukaryota</taxon>
        <taxon>Metazoa</taxon>
        <taxon>Ecdysozoa</taxon>
        <taxon>Arthropoda</taxon>
        <taxon>Hexapoda</taxon>
        <taxon>Insecta</taxon>
        <taxon>Pterygota</taxon>
        <taxon>Neoptera</taxon>
        <taxon>Polyneoptera</taxon>
        <taxon>Phasmatodea</taxon>
        <taxon>Timematodea</taxon>
        <taxon>Timematoidea</taxon>
        <taxon>Timematidae</taxon>
        <taxon>Timema</taxon>
    </lineage>
</organism>
<dbReference type="SMART" id="SM00667">
    <property type="entry name" value="LisH"/>
    <property type="match status" value="1"/>
</dbReference>
<keyword evidence="6" id="KW-0496">Mitochondrion</keyword>
<evidence type="ECO:0000256" key="3">
    <source>
        <dbReference type="ARBA" id="ARBA00022490"/>
    </source>
</evidence>
<dbReference type="AlphaFoldDB" id="A0A7R9GZL3"/>
<dbReference type="Pfam" id="PF17814">
    <property type="entry name" value="LisH_TPL"/>
    <property type="match status" value="1"/>
</dbReference>
<dbReference type="InterPro" id="IPR036322">
    <property type="entry name" value="WD40_repeat_dom_sf"/>
</dbReference>
<dbReference type="InterPro" id="IPR015943">
    <property type="entry name" value="WD40/YVTN_repeat-like_dom_sf"/>
</dbReference>
<evidence type="ECO:0000256" key="8">
    <source>
        <dbReference type="SAM" id="MobiDB-lite"/>
    </source>
</evidence>
<dbReference type="InterPro" id="IPR006594">
    <property type="entry name" value="LisH"/>
</dbReference>
<feature type="region of interest" description="Disordered" evidence="8">
    <location>
        <begin position="49"/>
        <end position="68"/>
    </location>
</feature>
<dbReference type="EMBL" id="OC318597">
    <property type="protein sequence ID" value="CAD7402619.1"/>
    <property type="molecule type" value="Genomic_DNA"/>
</dbReference>
<dbReference type="PROSITE" id="PS50082">
    <property type="entry name" value="WD_REPEATS_2"/>
    <property type="match status" value="3"/>
</dbReference>
<evidence type="ECO:0000256" key="1">
    <source>
        <dbReference type="ARBA" id="ARBA00004173"/>
    </source>
</evidence>
<dbReference type="GO" id="GO:0005739">
    <property type="term" value="C:mitochondrion"/>
    <property type="evidence" value="ECO:0007669"/>
    <property type="project" value="UniProtKB-SubCell"/>
</dbReference>
<feature type="region of interest" description="Disordered" evidence="8">
    <location>
        <begin position="598"/>
        <end position="628"/>
    </location>
</feature>